<evidence type="ECO:0000313" key="1">
    <source>
        <dbReference type="EMBL" id="KAF9643842.1"/>
    </source>
</evidence>
<proteinExistence type="predicted"/>
<dbReference type="EMBL" id="MU118181">
    <property type="protein sequence ID" value="KAF9643842.1"/>
    <property type="molecule type" value="Genomic_DNA"/>
</dbReference>
<comment type="caution">
    <text evidence="1">The sequence shown here is derived from an EMBL/GenBank/DDBJ whole genome shotgun (WGS) entry which is preliminary data.</text>
</comment>
<organism evidence="1 2">
    <name type="scientific">Thelephora ganbajun</name>
    <name type="common">Ganba fungus</name>
    <dbReference type="NCBI Taxonomy" id="370292"/>
    <lineage>
        <taxon>Eukaryota</taxon>
        <taxon>Fungi</taxon>
        <taxon>Dikarya</taxon>
        <taxon>Basidiomycota</taxon>
        <taxon>Agaricomycotina</taxon>
        <taxon>Agaricomycetes</taxon>
        <taxon>Thelephorales</taxon>
        <taxon>Thelephoraceae</taxon>
        <taxon>Thelephora</taxon>
    </lineage>
</organism>
<gene>
    <name evidence="1" type="ORF">BDM02DRAFT_3122850</name>
</gene>
<sequence>MDATQSENHGEKLKIWNDLLRRQSDLFRVTVEQNEELKAENEELQRQVHVWANAHRVESALKKEAEKRTEELERKNRALTEDNPLVLCLVDGDGNIFAPELVSTGHTGGAQAALLLNRGVMEHLKTLTGTPTKNPQIWLTIYCNLNGLRDTLINHHHCTIEQYDAFVEGFNKAAPLFSIVDVGSSKEAADTKLKESLRVFTRFPQIVKVYFGGLHDNGYTTTLSHLQTEGLLDKLIFLRGYNEIAYQLRDYEIPECTIPGVFMTQRMPVKQNLRRFTPAFPQMQSSPSFFQPQPIPFLQSQSSPLFPQAQSNPSFSPAMSIASSFQPISAPTSPEYVPQIMSPSSPAPYLDPTLPLHKQKPPPCNFYYLATCKDGPGCRFAHHYMLTAGQLADFRKSAKKYPCPTRLRGQYCEFGDGCCMGHTCPRGLKCSFLKQGKCKYTRPEMHITTPTPKLNGK</sequence>
<reference evidence="1" key="2">
    <citation type="journal article" date="2020" name="Nat. Commun.">
        <title>Large-scale genome sequencing of mycorrhizal fungi provides insights into the early evolution of symbiotic traits.</title>
        <authorList>
            <person name="Miyauchi S."/>
            <person name="Kiss E."/>
            <person name="Kuo A."/>
            <person name="Drula E."/>
            <person name="Kohler A."/>
            <person name="Sanchez-Garcia M."/>
            <person name="Morin E."/>
            <person name="Andreopoulos B."/>
            <person name="Barry K.W."/>
            <person name="Bonito G."/>
            <person name="Buee M."/>
            <person name="Carver A."/>
            <person name="Chen C."/>
            <person name="Cichocki N."/>
            <person name="Clum A."/>
            <person name="Culley D."/>
            <person name="Crous P.W."/>
            <person name="Fauchery L."/>
            <person name="Girlanda M."/>
            <person name="Hayes R.D."/>
            <person name="Keri Z."/>
            <person name="LaButti K."/>
            <person name="Lipzen A."/>
            <person name="Lombard V."/>
            <person name="Magnuson J."/>
            <person name="Maillard F."/>
            <person name="Murat C."/>
            <person name="Nolan M."/>
            <person name="Ohm R.A."/>
            <person name="Pangilinan J."/>
            <person name="Pereira M.F."/>
            <person name="Perotto S."/>
            <person name="Peter M."/>
            <person name="Pfister S."/>
            <person name="Riley R."/>
            <person name="Sitrit Y."/>
            <person name="Stielow J.B."/>
            <person name="Szollosi G."/>
            <person name="Zifcakova L."/>
            <person name="Stursova M."/>
            <person name="Spatafora J.W."/>
            <person name="Tedersoo L."/>
            <person name="Vaario L.M."/>
            <person name="Yamada A."/>
            <person name="Yan M."/>
            <person name="Wang P."/>
            <person name="Xu J."/>
            <person name="Bruns T."/>
            <person name="Baldrian P."/>
            <person name="Vilgalys R."/>
            <person name="Dunand C."/>
            <person name="Henrissat B."/>
            <person name="Grigoriev I.V."/>
            <person name="Hibbett D."/>
            <person name="Nagy L.G."/>
            <person name="Martin F.M."/>
        </authorList>
    </citation>
    <scope>NUCLEOTIDE SEQUENCE</scope>
    <source>
        <strain evidence="1">P2</strain>
    </source>
</reference>
<evidence type="ECO:0000313" key="2">
    <source>
        <dbReference type="Proteomes" id="UP000886501"/>
    </source>
</evidence>
<protein>
    <submittedName>
        <fullName evidence="1">Uncharacterized protein</fullName>
    </submittedName>
</protein>
<dbReference type="Proteomes" id="UP000886501">
    <property type="component" value="Unassembled WGS sequence"/>
</dbReference>
<reference evidence="1" key="1">
    <citation type="submission" date="2019-10" db="EMBL/GenBank/DDBJ databases">
        <authorList>
            <consortium name="DOE Joint Genome Institute"/>
            <person name="Kuo A."/>
            <person name="Miyauchi S."/>
            <person name="Kiss E."/>
            <person name="Drula E."/>
            <person name="Kohler A."/>
            <person name="Sanchez-Garcia M."/>
            <person name="Andreopoulos B."/>
            <person name="Barry K.W."/>
            <person name="Bonito G."/>
            <person name="Buee M."/>
            <person name="Carver A."/>
            <person name="Chen C."/>
            <person name="Cichocki N."/>
            <person name="Clum A."/>
            <person name="Culley D."/>
            <person name="Crous P.W."/>
            <person name="Fauchery L."/>
            <person name="Girlanda M."/>
            <person name="Hayes R."/>
            <person name="Keri Z."/>
            <person name="Labutti K."/>
            <person name="Lipzen A."/>
            <person name="Lombard V."/>
            <person name="Magnuson J."/>
            <person name="Maillard F."/>
            <person name="Morin E."/>
            <person name="Murat C."/>
            <person name="Nolan M."/>
            <person name="Ohm R."/>
            <person name="Pangilinan J."/>
            <person name="Pereira M."/>
            <person name="Perotto S."/>
            <person name="Peter M."/>
            <person name="Riley R."/>
            <person name="Sitrit Y."/>
            <person name="Stielow B."/>
            <person name="Szollosi G."/>
            <person name="Zifcakova L."/>
            <person name="Stursova M."/>
            <person name="Spatafora J.W."/>
            <person name="Tedersoo L."/>
            <person name="Vaario L.-M."/>
            <person name="Yamada A."/>
            <person name="Yan M."/>
            <person name="Wang P."/>
            <person name="Xu J."/>
            <person name="Bruns T."/>
            <person name="Baldrian P."/>
            <person name="Vilgalys R."/>
            <person name="Henrissat B."/>
            <person name="Grigoriev I.V."/>
            <person name="Hibbett D."/>
            <person name="Nagy L.G."/>
            <person name="Martin F.M."/>
        </authorList>
    </citation>
    <scope>NUCLEOTIDE SEQUENCE</scope>
    <source>
        <strain evidence="1">P2</strain>
    </source>
</reference>
<name>A0ACB6Z2Q3_THEGA</name>
<accession>A0ACB6Z2Q3</accession>
<keyword evidence="2" id="KW-1185">Reference proteome</keyword>